<keyword evidence="2" id="KW-0732">Signal</keyword>
<gene>
    <name evidence="3" type="ORF">RND81_11G220300</name>
</gene>
<reference evidence="3" key="1">
    <citation type="submission" date="2024-03" db="EMBL/GenBank/DDBJ databases">
        <title>WGS assembly of Saponaria officinalis var. Norfolk2.</title>
        <authorList>
            <person name="Jenkins J."/>
            <person name="Shu S."/>
            <person name="Grimwood J."/>
            <person name="Barry K."/>
            <person name="Goodstein D."/>
            <person name="Schmutz J."/>
            <person name="Leebens-Mack J."/>
            <person name="Osbourn A."/>
        </authorList>
    </citation>
    <scope>NUCLEOTIDE SEQUENCE [LARGE SCALE GENOMIC DNA]</scope>
    <source>
        <strain evidence="3">JIC</strain>
    </source>
</reference>
<dbReference type="AlphaFoldDB" id="A0AAW1HRI1"/>
<name>A0AAW1HRI1_SAPOF</name>
<sequence length="96" mass="10502">MGKCMIMAALVLILVLVLSNEALNVEGRRLKTGINNVISKKENAKLTRQVIVIKDEVIVGKKEIMRRLSDDDDDDEMAQVNTFRPTAPGTSPGAGH</sequence>
<feature type="signal peptide" evidence="2">
    <location>
        <begin position="1"/>
        <end position="22"/>
    </location>
</feature>
<evidence type="ECO:0000313" key="4">
    <source>
        <dbReference type="Proteomes" id="UP001443914"/>
    </source>
</evidence>
<feature type="region of interest" description="Disordered" evidence="1">
    <location>
        <begin position="69"/>
        <end position="96"/>
    </location>
</feature>
<comment type="caution">
    <text evidence="3">The sequence shown here is derived from an EMBL/GenBank/DDBJ whole genome shotgun (WGS) entry which is preliminary data.</text>
</comment>
<feature type="chain" id="PRO_5043340320" evidence="2">
    <location>
        <begin position="23"/>
        <end position="96"/>
    </location>
</feature>
<dbReference type="EMBL" id="JBDFQZ010000011">
    <property type="protein sequence ID" value="KAK9678574.1"/>
    <property type="molecule type" value="Genomic_DNA"/>
</dbReference>
<proteinExistence type="predicted"/>
<organism evidence="3 4">
    <name type="scientific">Saponaria officinalis</name>
    <name type="common">Common soapwort</name>
    <name type="synonym">Lychnis saponaria</name>
    <dbReference type="NCBI Taxonomy" id="3572"/>
    <lineage>
        <taxon>Eukaryota</taxon>
        <taxon>Viridiplantae</taxon>
        <taxon>Streptophyta</taxon>
        <taxon>Embryophyta</taxon>
        <taxon>Tracheophyta</taxon>
        <taxon>Spermatophyta</taxon>
        <taxon>Magnoliopsida</taxon>
        <taxon>eudicotyledons</taxon>
        <taxon>Gunneridae</taxon>
        <taxon>Pentapetalae</taxon>
        <taxon>Caryophyllales</taxon>
        <taxon>Caryophyllaceae</taxon>
        <taxon>Caryophylleae</taxon>
        <taxon>Saponaria</taxon>
    </lineage>
</organism>
<protein>
    <submittedName>
        <fullName evidence="3">Uncharacterized protein</fullName>
    </submittedName>
</protein>
<dbReference type="Proteomes" id="UP001443914">
    <property type="component" value="Unassembled WGS sequence"/>
</dbReference>
<evidence type="ECO:0000313" key="3">
    <source>
        <dbReference type="EMBL" id="KAK9678574.1"/>
    </source>
</evidence>
<evidence type="ECO:0000256" key="2">
    <source>
        <dbReference type="SAM" id="SignalP"/>
    </source>
</evidence>
<keyword evidence="4" id="KW-1185">Reference proteome</keyword>
<evidence type="ECO:0000256" key="1">
    <source>
        <dbReference type="SAM" id="MobiDB-lite"/>
    </source>
</evidence>
<accession>A0AAW1HRI1</accession>